<dbReference type="EMBL" id="LR593887">
    <property type="protein sequence ID" value="VTR97004.1"/>
    <property type="molecule type" value="Genomic_DNA"/>
</dbReference>
<proteinExistence type="predicted"/>
<dbReference type="AlphaFoldDB" id="A0A6C2YI26"/>
<accession>A0A6C2YI26</accession>
<reference evidence="1" key="1">
    <citation type="submission" date="2019-04" db="EMBL/GenBank/DDBJ databases">
        <authorList>
            <consortium name="Science for Life Laboratories"/>
        </authorList>
    </citation>
    <scope>NUCLEOTIDE SEQUENCE</scope>
    <source>
        <strain evidence="1">MBLW1</strain>
    </source>
</reference>
<dbReference type="EMBL" id="LR586016">
    <property type="protein sequence ID" value="VIP00793.1"/>
    <property type="molecule type" value="Genomic_DNA"/>
</dbReference>
<dbReference type="KEGG" id="tim:GMBLW1_31670"/>
<dbReference type="RefSeq" id="WP_232055887.1">
    <property type="nucleotide sequence ID" value="NZ_LR593887.1"/>
</dbReference>
<keyword evidence="2" id="KW-1185">Reference proteome</keyword>
<organism evidence="1">
    <name type="scientific">Tuwongella immobilis</name>
    <dbReference type="NCBI Taxonomy" id="692036"/>
    <lineage>
        <taxon>Bacteria</taxon>
        <taxon>Pseudomonadati</taxon>
        <taxon>Planctomycetota</taxon>
        <taxon>Planctomycetia</taxon>
        <taxon>Gemmatales</taxon>
        <taxon>Gemmataceae</taxon>
        <taxon>Tuwongella</taxon>
    </lineage>
</organism>
<evidence type="ECO:0000313" key="1">
    <source>
        <dbReference type="EMBL" id="VIP00793.1"/>
    </source>
</evidence>
<gene>
    <name evidence="1" type="ORF">GMBLW1_31670</name>
</gene>
<dbReference type="InParanoid" id="A0A6C2YI26"/>
<evidence type="ECO:0000313" key="2">
    <source>
        <dbReference type="Proteomes" id="UP000464378"/>
    </source>
</evidence>
<dbReference type="Proteomes" id="UP000464378">
    <property type="component" value="Chromosome"/>
</dbReference>
<sequence length="124" mass="13770">MGSIQFNARDAELLYSFPKPASDVATIVRCFVFLNRAAPPSFGEFASCLTKGLRAGIIREEGERFVIDDDWYGRIHMADATAENEIESMLEFESRFVGVDFDATTDAACALTEGEYESVLAKLR</sequence>
<protein>
    <submittedName>
        <fullName evidence="1">Uncharacterized protein</fullName>
    </submittedName>
</protein>
<name>A0A6C2YI26_9BACT</name>